<feature type="transmembrane region" description="Helical" evidence="2">
    <location>
        <begin position="60"/>
        <end position="82"/>
    </location>
</feature>
<keyword evidence="4" id="KW-1185">Reference proteome</keyword>
<keyword evidence="2" id="KW-1133">Transmembrane helix</keyword>
<feature type="transmembrane region" description="Helical" evidence="2">
    <location>
        <begin position="113"/>
        <end position="136"/>
    </location>
</feature>
<evidence type="ECO:0000256" key="1">
    <source>
        <dbReference type="SAM" id="MobiDB-lite"/>
    </source>
</evidence>
<feature type="compositionally biased region" description="Basic and acidic residues" evidence="1">
    <location>
        <begin position="369"/>
        <end position="378"/>
    </location>
</feature>
<feature type="transmembrane region" description="Helical" evidence="2">
    <location>
        <begin position="22"/>
        <end position="48"/>
    </location>
</feature>
<proteinExistence type="predicted"/>
<keyword evidence="2" id="KW-0472">Membrane</keyword>
<reference evidence="3 4" key="1">
    <citation type="submission" date="2024-05" db="EMBL/GenBank/DDBJ databases">
        <title>A draft genome resource for the thread blight pathogen Marasmius tenuissimus strain MS-2.</title>
        <authorList>
            <person name="Yulfo-Soto G.E."/>
            <person name="Baruah I.K."/>
            <person name="Amoako-Attah I."/>
            <person name="Bukari Y."/>
            <person name="Meinhardt L.W."/>
            <person name="Bailey B.A."/>
            <person name="Cohen S.P."/>
        </authorList>
    </citation>
    <scope>NUCLEOTIDE SEQUENCE [LARGE SCALE GENOMIC DNA]</scope>
    <source>
        <strain evidence="3 4">MS-2</strain>
    </source>
</reference>
<sequence>MSSSHQELIDEILTLLNTERVVVFPIATLTATYLVYGLYIVLVILCVLLLMRDRFDNRRFYLISTLLLFAICTLMVIDVTVFRTHEACLEYYFATTKDTQPYIDYVMYNKPKLAYYTGYFAIPPLANIVAETMLIHRCYIIWGRRKRVAIPLIILSAISSLLFLGASVTAAVGYGNRRFKWGVTLAIYADALKFLGVIVSAGVNVLVTLLTAGRIWWINRQSRAHLGVSERKDSNKVSTATRIILESGIIYPTVMAIQVIAAWRRHGGLPHVDLTSVVVLSAGIAPTLALLRAQMTKLSERASSKLGFESVSDIRFNSAHRAKFAGTSTATYTISLDVRSNTTEETLRPPEPLVHHRQSVGLPTSPGRETLDLEKGSL</sequence>
<accession>A0ABR2Z7V1</accession>
<protein>
    <submittedName>
        <fullName evidence="3">Uncharacterized protein</fullName>
    </submittedName>
</protein>
<comment type="caution">
    <text evidence="3">The sequence shown here is derived from an EMBL/GenBank/DDBJ whole genome shotgun (WGS) entry which is preliminary data.</text>
</comment>
<keyword evidence="2" id="KW-0812">Transmembrane</keyword>
<feature type="transmembrane region" description="Helical" evidence="2">
    <location>
        <begin position="239"/>
        <end position="262"/>
    </location>
</feature>
<feature type="transmembrane region" description="Helical" evidence="2">
    <location>
        <begin position="274"/>
        <end position="291"/>
    </location>
</feature>
<evidence type="ECO:0000256" key="2">
    <source>
        <dbReference type="SAM" id="Phobius"/>
    </source>
</evidence>
<evidence type="ECO:0000313" key="4">
    <source>
        <dbReference type="Proteomes" id="UP001437256"/>
    </source>
</evidence>
<feature type="region of interest" description="Disordered" evidence="1">
    <location>
        <begin position="354"/>
        <end position="378"/>
    </location>
</feature>
<feature type="transmembrane region" description="Helical" evidence="2">
    <location>
        <begin position="194"/>
        <end position="218"/>
    </location>
</feature>
<feature type="transmembrane region" description="Helical" evidence="2">
    <location>
        <begin position="148"/>
        <end position="174"/>
    </location>
</feature>
<dbReference type="EMBL" id="JBBXMP010000444">
    <property type="protein sequence ID" value="KAL0057750.1"/>
    <property type="molecule type" value="Genomic_DNA"/>
</dbReference>
<name>A0ABR2Z7V1_9AGAR</name>
<evidence type="ECO:0000313" key="3">
    <source>
        <dbReference type="EMBL" id="KAL0057750.1"/>
    </source>
</evidence>
<gene>
    <name evidence="3" type="ORF">AAF712_015597</name>
</gene>
<dbReference type="Proteomes" id="UP001437256">
    <property type="component" value="Unassembled WGS sequence"/>
</dbReference>
<organism evidence="3 4">
    <name type="scientific">Marasmius tenuissimus</name>
    <dbReference type="NCBI Taxonomy" id="585030"/>
    <lineage>
        <taxon>Eukaryota</taxon>
        <taxon>Fungi</taxon>
        <taxon>Dikarya</taxon>
        <taxon>Basidiomycota</taxon>
        <taxon>Agaricomycotina</taxon>
        <taxon>Agaricomycetes</taxon>
        <taxon>Agaricomycetidae</taxon>
        <taxon>Agaricales</taxon>
        <taxon>Marasmiineae</taxon>
        <taxon>Marasmiaceae</taxon>
        <taxon>Marasmius</taxon>
    </lineage>
</organism>